<protein>
    <submittedName>
        <fullName evidence="1">Uncharacterized protein</fullName>
    </submittedName>
</protein>
<reference evidence="1 2" key="1">
    <citation type="journal article" date="2019" name="ACS Chem. Biol.">
        <title>Identification and Mobilization of a Cryptic Antibiotic Biosynthesis Gene Locus from a Human-Pathogenic Nocardia Isolate.</title>
        <authorList>
            <person name="Herisse M."/>
            <person name="Ishida K."/>
            <person name="Porter J.L."/>
            <person name="Howden B."/>
            <person name="Hertweck C."/>
            <person name="Stinear T.P."/>
            <person name="Pidot S.J."/>
        </authorList>
    </citation>
    <scope>NUCLEOTIDE SEQUENCE [LARGE SCALE GENOMIC DNA]</scope>
    <source>
        <strain evidence="1 2">AUSMDU00012717</strain>
    </source>
</reference>
<name>A0A6G9YFD6_9NOCA</name>
<gene>
    <name evidence="1" type="ORF">F5544_20370</name>
</gene>
<dbReference type="EMBL" id="CP046172">
    <property type="protein sequence ID" value="QIS11939.1"/>
    <property type="molecule type" value="Genomic_DNA"/>
</dbReference>
<sequence>MRGSGSAETEQEAIRARLHEEQFQLQSGADLVLLVKSSGGALNPTAVASIASQVRKLPNVRSAGSGGNQALMNKDKSAAVIPVEIAGEGDGYRAAKAAVADAVPTLDASDGATVTVLGAAAPPSWRAPVSWAATGGGAAIVFVSGALAFAGSRRGSGFQPAFQPPMMLPPTQQPFHNPMYSTPGVVRPPTQ</sequence>
<organism evidence="1 2">
    <name type="scientific">Nocardia arthritidis</name>
    <dbReference type="NCBI Taxonomy" id="228602"/>
    <lineage>
        <taxon>Bacteria</taxon>
        <taxon>Bacillati</taxon>
        <taxon>Actinomycetota</taxon>
        <taxon>Actinomycetes</taxon>
        <taxon>Mycobacteriales</taxon>
        <taxon>Nocardiaceae</taxon>
        <taxon>Nocardia</taxon>
    </lineage>
</organism>
<evidence type="ECO:0000313" key="2">
    <source>
        <dbReference type="Proteomes" id="UP000503540"/>
    </source>
</evidence>
<dbReference type="Proteomes" id="UP000503540">
    <property type="component" value="Chromosome"/>
</dbReference>
<proteinExistence type="predicted"/>
<dbReference type="AlphaFoldDB" id="A0A6G9YFD6"/>
<dbReference type="RefSeq" id="WP_167474692.1">
    <property type="nucleotide sequence ID" value="NZ_CP046172.1"/>
</dbReference>
<evidence type="ECO:0000313" key="1">
    <source>
        <dbReference type="EMBL" id="QIS11939.1"/>
    </source>
</evidence>
<dbReference type="KEGG" id="nah:F5544_20370"/>
<accession>A0A6G9YFD6</accession>
<keyword evidence="2" id="KW-1185">Reference proteome</keyword>